<evidence type="ECO:0000313" key="1">
    <source>
        <dbReference type="EMBL" id="XCI28452.1"/>
    </source>
</evidence>
<sequence>MLVSILLMGRHGGTTPTSARVAIVMLEASVLHTEGAHNIIGEF</sequence>
<dbReference type="EMBL" id="CP159485">
    <property type="protein sequence ID" value="XCI28452.1"/>
    <property type="molecule type" value="Genomic_DNA"/>
</dbReference>
<dbReference type="RefSeq" id="WP_353893008.1">
    <property type="nucleotide sequence ID" value="NZ_CP159485.1"/>
</dbReference>
<gene>
    <name evidence="1" type="ORF">PRVXH_002412</name>
</gene>
<proteinExistence type="predicted"/>
<name>A0AAU8HTF4_9FIRM</name>
<dbReference type="AlphaFoldDB" id="A0AAU8HTF4"/>
<protein>
    <submittedName>
        <fullName evidence="1">Uncharacterized protein</fullName>
    </submittedName>
</protein>
<organism evidence="1">
    <name type="scientific">Proteinivorax hydrogeniformans</name>
    <dbReference type="NCBI Taxonomy" id="1826727"/>
    <lineage>
        <taxon>Bacteria</taxon>
        <taxon>Bacillati</taxon>
        <taxon>Bacillota</taxon>
        <taxon>Clostridia</taxon>
        <taxon>Eubacteriales</taxon>
        <taxon>Proteinivoracaceae</taxon>
        <taxon>Proteinivorax</taxon>
    </lineage>
</organism>
<accession>A0AAU8HTF4</accession>
<reference evidence="1" key="2">
    <citation type="submission" date="2024-06" db="EMBL/GenBank/DDBJ databases">
        <authorList>
            <person name="Petrova K.O."/>
            <person name="Toshchakov S.V."/>
            <person name="Boltjanskaja Y.V."/>
            <person name="Kevbrin V.V."/>
        </authorList>
    </citation>
    <scope>NUCLEOTIDE SEQUENCE</scope>
    <source>
        <strain evidence="1">Z-710</strain>
    </source>
</reference>
<reference evidence="1" key="1">
    <citation type="journal article" date="2018" name="Antonie Van Leeuwenhoek">
        <title>Proteinivorax hydrogeniformans sp. nov., an anaerobic, haloalkaliphilic bacterium fermenting proteinaceous compounds with high hydrogen production.</title>
        <authorList>
            <person name="Boltyanskaya Y."/>
            <person name="Detkova E."/>
            <person name="Pimenov N."/>
            <person name="Kevbrin V."/>
        </authorList>
    </citation>
    <scope>NUCLEOTIDE SEQUENCE</scope>
    <source>
        <strain evidence="1">Z-710</strain>
    </source>
</reference>